<organism evidence="1 2">
    <name type="scientific">Schizopora paradoxa</name>
    <dbReference type="NCBI Taxonomy" id="27342"/>
    <lineage>
        <taxon>Eukaryota</taxon>
        <taxon>Fungi</taxon>
        <taxon>Dikarya</taxon>
        <taxon>Basidiomycota</taxon>
        <taxon>Agaricomycotina</taxon>
        <taxon>Agaricomycetes</taxon>
        <taxon>Hymenochaetales</taxon>
        <taxon>Schizoporaceae</taxon>
        <taxon>Schizopora</taxon>
    </lineage>
</organism>
<dbReference type="InParanoid" id="A0A0H2RI27"/>
<gene>
    <name evidence="1" type="ORF">SCHPADRAFT_934006</name>
</gene>
<protein>
    <submittedName>
        <fullName evidence="1">Uncharacterized protein</fullName>
    </submittedName>
</protein>
<reference evidence="1 2" key="1">
    <citation type="submission" date="2015-04" db="EMBL/GenBank/DDBJ databases">
        <title>Complete genome sequence of Schizopora paradoxa KUC8140, a cosmopolitan wood degrader in East Asia.</title>
        <authorList>
            <consortium name="DOE Joint Genome Institute"/>
            <person name="Min B."/>
            <person name="Park H."/>
            <person name="Jang Y."/>
            <person name="Kim J.-J."/>
            <person name="Kim K.H."/>
            <person name="Pangilinan J."/>
            <person name="Lipzen A."/>
            <person name="Riley R."/>
            <person name="Grigoriev I.V."/>
            <person name="Spatafora J.W."/>
            <person name="Choi I.-G."/>
        </authorList>
    </citation>
    <scope>NUCLEOTIDE SEQUENCE [LARGE SCALE GENOMIC DNA]</scope>
    <source>
        <strain evidence="1 2">KUC8140</strain>
    </source>
</reference>
<name>A0A0H2RI27_9AGAM</name>
<evidence type="ECO:0000313" key="1">
    <source>
        <dbReference type="EMBL" id="KLO04481.1"/>
    </source>
</evidence>
<keyword evidence="2" id="KW-1185">Reference proteome</keyword>
<proteinExistence type="predicted"/>
<sequence>MLIVVTPFSSARHHTFCPDDTLRCCIRRSLNVSSRTTRHGIEVLSGTLVPLFSLFRLSESTVNRILRTPQDPHGAKRRRHLSIEFQYLSVSGVSQARHSKSCRRVRDVTDMTIRRHSNPFEVHIAEHIAVLLDCESYSSLRSRSLATLVIAAS</sequence>
<dbReference type="EMBL" id="KQ086526">
    <property type="protein sequence ID" value="KLO04481.1"/>
    <property type="molecule type" value="Genomic_DNA"/>
</dbReference>
<evidence type="ECO:0000313" key="2">
    <source>
        <dbReference type="Proteomes" id="UP000053477"/>
    </source>
</evidence>
<dbReference type="Proteomes" id="UP000053477">
    <property type="component" value="Unassembled WGS sequence"/>
</dbReference>
<dbReference type="AlphaFoldDB" id="A0A0H2RI27"/>
<accession>A0A0H2RI27</accession>